<keyword evidence="10 12" id="KW-0456">Lyase</keyword>
<evidence type="ECO:0000313" key="15">
    <source>
        <dbReference type="Proteomes" id="UP000289166"/>
    </source>
</evidence>
<dbReference type="EMBL" id="RLII01000003">
    <property type="protein sequence ID" value="RXE59992.1"/>
    <property type="molecule type" value="Genomic_DNA"/>
</dbReference>
<reference evidence="15" key="1">
    <citation type="submission" date="2018-11" db="EMBL/GenBank/DDBJ databases">
        <title>Genome sequencing of a novel mesophilic and cellulolytic organism within the genus Hungateiclostridium.</title>
        <authorList>
            <person name="Rettenmaier R."/>
            <person name="Liebl W."/>
            <person name="Zverlov V."/>
        </authorList>
    </citation>
    <scope>NUCLEOTIDE SEQUENCE [LARGE SCALE GENOMIC DNA]</scope>
    <source>
        <strain evidence="15">N2K1</strain>
    </source>
</reference>
<sequence length="454" mass="49903">MSKKDVTKVVLDEVDIPKQWYNIVADMPNKPAPYFSSKTGKLATVDELQAIFPLELIQQESSEERWIDIPDEVRDMYRQWRPSPLYRAKGLEKVLGTPARIYYKYEGTNATGSHKLNTSLPQAYYNKIAGIKRLSTETGAGQWGSALSLACSYFGLECTVYMVKVSYEQKPYRRSFMKTFGAEVFASPTNLTSSGRAILEREPNCTGSLGIAISEAVEDAATHNDTNYALGSVLNHVCLHQTIIGLEAKKQLEYLDEYPDVVFACCGGGSNFAGIAFPFLADKLKGTNVRTVAVEPTACPTLTKGVYAYDYSDTGKMGPLAKMYTLGHDFVPAGIHAGGLRYHGVSSIISQLYEDKLIEAKAYGQNSVFDAAVTFARTEGIIPAPESSHAIKAAIDEALLCKESGESKVILFNLSGHGYFDMVAYDNYFGGKLSDIDYSEEAIEKSINNLPKLD</sequence>
<feature type="modified residue" description="N6-(pyridoxal phosphate)lysine" evidence="12">
    <location>
        <position position="115"/>
    </location>
</feature>
<dbReference type="GO" id="GO:0052684">
    <property type="term" value="F:L-serine hydro-lyase (adding indole, L-tryptophan-forming) activity"/>
    <property type="evidence" value="ECO:0007669"/>
    <property type="project" value="TreeGrafter"/>
</dbReference>
<dbReference type="PANTHER" id="PTHR48077:SF6">
    <property type="entry name" value="TRYPTOPHAN SYNTHASE"/>
    <property type="match status" value="1"/>
</dbReference>
<proteinExistence type="inferred from homology"/>
<keyword evidence="9 12" id="KW-0057">Aromatic amino acid biosynthesis</keyword>
<evidence type="ECO:0000256" key="5">
    <source>
        <dbReference type="ARBA" id="ARBA00011270"/>
    </source>
</evidence>
<feature type="domain" description="Tryptophan synthase beta chain-like PALP" evidence="13">
    <location>
        <begin position="80"/>
        <end position="416"/>
    </location>
</feature>
<dbReference type="Gene3D" id="3.40.50.1100">
    <property type="match status" value="2"/>
</dbReference>
<dbReference type="InterPro" id="IPR001926">
    <property type="entry name" value="TrpB-like_PALP"/>
</dbReference>
<dbReference type="GO" id="GO:0030170">
    <property type="term" value="F:pyridoxal phosphate binding"/>
    <property type="evidence" value="ECO:0007669"/>
    <property type="project" value="InterPro"/>
</dbReference>
<dbReference type="PANTHER" id="PTHR48077">
    <property type="entry name" value="TRYPTOPHAN SYNTHASE-RELATED"/>
    <property type="match status" value="1"/>
</dbReference>
<dbReference type="AlphaFoldDB" id="A0A4Q0IAB9"/>
<comment type="catalytic activity">
    <reaction evidence="11 12">
        <text>(1S,2R)-1-C-(indol-3-yl)glycerol 3-phosphate + L-serine = D-glyceraldehyde 3-phosphate + L-tryptophan + H2O</text>
        <dbReference type="Rhea" id="RHEA:10532"/>
        <dbReference type="ChEBI" id="CHEBI:15377"/>
        <dbReference type="ChEBI" id="CHEBI:33384"/>
        <dbReference type="ChEBI" id="CHEBI:57912"/>
        <dbReference type="ChEBI" id="CHEBI:58866"/>
        <dbReference type="ChEBI" id="CHEBI:59776"/>
        <dbReference type="EC" id="4.2.1.20"/>
    </reaction>
</comment>
<comment type="caution">
    <text evidence="14">The sequence shown here is derived from an EMBL/GenBank/DDBJ whole genome shotgun (WGS) entry which is preliminary data.</text>
</comment>
<evidence type="ECO:0000256" key="7">
    <source>
        <dbReference type="ARBA" id="ARBA00022822"/>
    </source>
</evidence>
<dbReference type="InterPro" id="IPR023026">
    <property type="entry name" value="Trp_synth_beta/beta-like"/>
</dbReference>
<gene>
    <name evidence="12" type="primary">trpB</name>
    <name evidence="14" type="ORF">EFD62_04360</name>
</gene>
<comment type="cofactor">
    <cofactor evidence="1 12">
        <name>pyridoxal 5'-phosphate</name>
        <dbReference type="ChEBI" id="CHEBI:597326"/>
    </cofactor>
</comment>
<evidence type="ECO:0000259" key="13">
    <source>
        <dbReference type="Pfam" id="PF00291"/>
    </source>
</evidence>
<keyword evidence="15" id="KW-1185">Reference proteome</keyword>
<dbReference type="InterPro" id="IPR036052">
    <property type="entry name" value="TrpB-like_PALP_sf"/>
</dbReference>
<dbReference type="RefSeq" id="WP_069193342.1">
    <property type="nucleotide sequence ID" value="NZ_RLII01000003.1"/>
</dbReference>
<evidence type="ECO:0000256" key="8">
    <source>
        <dbReference type="ARBA" id="ARBA00022898"/>
    </source>
</evidence>
<evidence type="ECO:0000313" key="14">
    <source>
        <dbReference type="EMBL" id="RXE59992.1"/>
    </source>
</evidence>
<evidence type="ECO:0000256" key="4">
    <source>
        <dbReference type="ARBA" id="ARBA00009982"/>
    </source>
</evidence>
<dbReference type="SUPFAM" id="SSF53686">
    <property type="entry name" value="Tryptophan synthase beta subunit-like PLP-dependent enzymes"/>
    <property type="match status" value="1"/>
</dbReference>
<comment type="similarity">
    <text evidence="4 12">Belongs to the TrpB family.</text>
</comment>
<dbReference type="Pfam" id="PF00291">
    <property type="entry name" value="PALP"/>
    <property type="match status" value="1"/>
</dbReference>
<dbReference type="HAMAP" id="MF_00133">
    <property type="entry name" value="Trp_synth_beta"/>
    <property type="match status" value="1"/>
</dbReference>
<keyword evidence="8 12" id="KW-0663">Pyridoxal phosphate</keyword>
<dbReference type="Proteomes" id="UP000289166">
    <property type="component" value="Unassembled WGS sequence"/>
</dbReference>
<evidence type="ECO:0000256" key="1">
    <source>
        <dbReference type="ARBA" id="ARBA00001933"/>
    </source>
</evidence>
<dbReference type="EC" id="4.2.1.20" evidence="12"/>
<keyword evidence="7 12" id="KW-0822">Tryptophan biosynthesis</keyword>
<evidence type="ECO:0000256" key="6">
    <source>
        <dbReference type="ARBA" id="ARBA00022605"/>
    </source>
</evidence>
<dbReference type="PIRSF" id="PIRSF500824">
    <property type="entry name" value="TrpB_prok"/>
    <property type="match status" value="1"/>
</dbReference>
<comment type="pathway">
    <text evidence="3 12">Amino-acid biosynthesis; L-tryptophan biosynthesis; L-tryptophan from chorismate: step 5/5.</text>
</comment>
<dbReference type="NCBIfam" id="TIGR01415">
    <property type="entry name" value="trpB_rel"/>
    <property type="match status" value="1"/>
</dbReference>
<dbReference type="GO" id="GO:0004834">
    <property type="term" value="F:tryptophan synthase activity"/>
    <property type="evidence" value="ECO:0007669"/>
    <property type="project" value="UniProtKB-UniRule"/>
</dbReference>
<dbReference type="UniPathway" id="UPA00035">
    <property type="reaction ID" value="UER00044"/>
</dbReference>
<evidence type="ECO:0000256" key="3">
    <source>
        <dbReference type="ARBA" id="ARBA00004733"/>
    </source>
</evidence>
<evidence type="ECO:0000256" key="9">
    <source>
        <dbReference type="ARBA" id="ARBA00023141"/>
    </source>
</evidence>
<dbReference type="CDD" id="cd06446">
    <property type="entry name" value="Trp-synth_B"/>
    <property type="match status" value="1"/>
</dbReference>
<name>A0A4Q0IAB9_9FIRM</name>
<comment type="subunit">
    <text evidence="5 12">Tetramer of two alpha and two beta chains.</text>
</comment>
<accession>A0A4Q0IAB9</accession>
<evidence type="ECO:0000256" key="12">
    <source>
        <dbReference type="HAMAP-Rule" id="MF_00133"/>
    </source>
</evidence>
<keyword evidence="6 12" id="KW-0028">Amino-acid biosynthesis</keyword>
<dbReference type="InterPro" id="IPR006316">
    <property type="entry name" value="Trp_synth_b-like"/>
</dbReference>
<evidence type="ECO:0000256" key="11">
    <source>
        <dbReference type="ARBA" id="ARBA00049047"/>
    </source>
</evidence>
<protein>
    <recommendedName>
        <fullName evidence="12">Tryptophan synthase beta chain</fullName>
        <ecNumber evidence="12">4.2.1.20</ecNumber>
    </recommendedName>
</protein>
<dbReference type="GO" id="GO:0005737">
    <property type="term" value="C:cytoplasm"/>
    <property type="evidence" value="ECO:0007669"/>
    <property type="project" value="TreeGrafter"/>
</dbReference>
<dbReference type="PIRSF" id="PIRSF001413">
    <property type="entry name" value="Trp_syn_beta"/>
    <property type="match status" value="1"/>
</dbReference>
<dbReference type="NCBIfam" id="NF009057">
    <property type="entry name" value="PRK12391.1"/>
    <property type="match status" value="1"/>
</dbReference>
<evidence type="ECO:0000256" key="2">
    <source>
        <dbReference type="ARBA" id="ARBA00002786"/>
    </source>
</evidence>
<dbReference type="OrthoDB" id="9766131at2"/>
<evidence type="ECO:0000256" key="10">
    <source>
        <dbReference type="ARBA" id="ARBA00023239"/>
    </source>
</evidence>
<organism evidence="14 15">
    <name type="scientific">Acetivibrio mesophilus</name>
    <dbReference type="NCBI Taxonomy" id="2487273"/>
    <lineage>
        <taxon>Bacteria</taxon>
        <taxon>Bacillati</taxon>
        <taxon>Bacillota</taxon>
        <taxon>Clostridia</taxon>
        <taxon>Eubacteriales</taxon>
        <taxon>Oscillospiraceae</taxon>
        <taxon>Acetivibrio</taxon>
    </lineage>
</organism>
<comment type="function">
    <text evidence="2 12">The beta subunit is responsible for the synthesis of L-tryptophan from indole and L-serine.</text>
</comment>
<dbReference type="InterPro" id="IPR006654">
    <property type="entry name" value="Trp_synth_beta"/>
</dbReference>